<proteinExistence type="predicted"/>
<evidence type="ECO:0000256" key="5">
    <source>
        <dbReference type="SAM" id="MobiDB-lite"/>
    </source>
</evidence>
<dbReference type="InterPro" id="IPR006260">
    <property type="entry name" value="TonB/TolA_C"/>
</dbReference>
<dbReference type="Pfam" id="PF13103">
    <property type="entry name" value="TonB_2"/>
    <property type="match status" value="1"/>
</dbReference>
<keyword evidence="3" id="KW-1133">Transmembrane helix</keyword>
<dbReference type="SUPFAM" id="SSF74653">
    <property type="entry name" value="TolA/TonB C-terminal domain"/>
    <property type="match status" value="1"/>
</dbReference>
<keyword evidence="2" id="KW-0812">Transmembrane</keyword>
<dbReference type="PROSITE" id="PS52015">
    <property type="entry name" value="TONB_CTD"/>
    <property type="match status" value="1"/>
</dbReference>
<name>I7ZAW9_9GAMM</name>
<evidence type="ECO:0000313" key="7">
    <source>
        <dbReference type="EMBL" id="EIT68822.1"/>
    </source>
</evidence>
<dbReference type="InterPro" id="IPR037682">
    <property type="entry name" value="TonB_C"/>
</dbReference>
<dbReference type="RefSeq" id="WP_007185347.1">
    <property type="nucleotide sequence ID" value="NZ_AKGD01000002.1"/>
</dbReference>
<evidence type="ECO:0000256" key="2">
    <source>
        <dbReference type="ARBA" id="ARBA00022692"/>
    </source>
</evidence>
<keyword evidence="8" id="KW-1185">Reference proteome</keyword>
<evidence type="ECO:0000259" key="6">
    <source>
        <dbReference type="PROSITE" id="PS52015"/>
    </source>
</evidence>
<comment type="subcellular location">
    <subcellularLocation>
        <location evidence="1">Membrane</location>
        <topology evidence="1">Single-pass membrane protein</topology>
    </subcellularLocation>
</comment>
<sequence length="223" mass="22402">MKTALSLYVAIAVHLLILLGLVLGSGSGSQLPFGVGNGLGDGKSEQAAPLASEADKPAAASPSQQQPQQNPSPERIADRLGLASKPVQLGRPAASEATPQTSAGISSAPRTNQSGAPIAAGAFARSGGSAGGGRGGYLADLRRHLDRHRRSLPGVLASARSEVAFTVAADGGVSALRLQKSSGVAALDQEALALLRRAAPLPKPPDGLTRELIVPVSVGAPRP</sequence>
<keyword evidence="4" id="KW-0472">Membrane</keyword>
<dbReference type="Gene3D" id="3.30.1150.10">
    <property type="match status" value="1"/>
</dbReference>
<dbReference type="Proteomes" id="UP000003704">
    <property type="component" value="Unassembled WGS sequence"/>
</dbReference>
<reference evidence="7 8" key="1">
    <citation type="journal article" date="2012" name="J. Bacteriol.">
        <title>Genome Sequence of n-Alkane-Degrading Hydrocarboniphaga effusa Strain AP103T (ATCC BAA-332T).</title>
        <authorList>
            <person name="Chang H.K."/>
            <person name="Zylstra G.J."/>
            <person name="Chae J.C."/>
        </authorList>
    </citation>
    <scope>NUCLEOTIDE SEQUENCE [LARGE SCALE GENOMIC DNA]</scope>
    <source>
        <strain evidence="7 8">AP103</strain>
    </source>
</reference>
<dbReference type="STRING" id="1172194.WQQ_24040"/>
<evidence type="ECO:0000256" key="1">
    <source>
        <dbReference type="ARBA" id="ARBA00004167"/>
    </source>
</evidence>
<comment type="caution">
    <text evidence="7">The sequence shown here is derived from an EMBL/GenBank/DDBJ whole genome shotgun (WGS) entry which is preliminary data.</text>
</comment>
<evidence type="ECO:0000256" key="4">
    <source>
        <dbReference type="ARBA" id="ARBA00023136"/>
    </source>
</evidence>
<feature type="domain" description="TonB C-terminal" evidence="6">
    <location>
        <begin position="133"/>
        <end position="223"/>
    </location>
</feature>
<dbReference type="NCBIfam" id="TIGR01352">
    <property type="entry name" value="tonB_Cterm"/>
    <property type="match status" value="1"/>
</dbReference>
<accession>I7ZAW9</accession>
<evidence type="ECO:0000256" key="3">
    <source>
        <dbReference type="ARBA" id="ARBA00022989"/>
    </source>
</evidence>
<feature type="compositionally biased region" description="Polar residues" evidence="5">
    <location>
        <begin position="97"/>
        <end position="114"/>
    </location>
</feature>
<evidence type="ECO:0000313" key="8">
    <source>
        <dbReference type="Proteomes" id="UP000003704"/>
    </source>
</evidence>
<dbReference type="GO" id="GO:0055085">
    <property type="term" value="P:transmembrane transport"/>
    <property type="evidence" value="ECO:0007669"/>
    <property type="project" value="InterPro"/>
</dbReference>
<dbReference type="EMBL" id="AKGD01000002">
    <property type="protein sequence ID" value="EIT68822.1"/>
    <property type="molecule type" value="Genomic_DNA"/>
</dbReference>
<dbReference type="GO" id="GO:0016020">
    <property type="term" value="C:membrane"/>
    <property type="evidence" value="ECO:0007669"/>
    <property type="project" value="UniProtKB-SubCell"/>
</dbReference>
<feature type="region of interest" description="Disordered" evidence="5">
    <location>
        <begin position="90"/>
        <end position="114"/>
    </location>
</feature>
<feature type="region of interest" description="Disordered" evidence="5">
    <location>
        <begin position="42"/>
        <end position="74"/>
    </location>
</feature>
<dbReference type="AlphaFoldDB" id="I7ZAW9"/>
<organism evidence="7 8">
    <name type="scientific">Hydrocarboniphaga effusa AP103</name>
    <dbReference type="NCBI Taxonomy" id="1172194"/>
    <lineage>
        <taxon>Bacteria</taxon>
        <taxon>Pseudomonadati</taxon>
        <taxon>Pseudomonadota</taxon>
        <taxon>Gammaproteobacteria</taxon>
        <taxon>Nevskiales</taxon>
        <taxon>Nevskiaceae</taxon>
        <taxon>Hydrocarboniphaga</taxon>
    </lineage>
</organism>
<feature type="compositionally biased region" description="Low complexity" evidence="5">
    <location>
        <begin position="57"/>
        <end position="73"/>
    </location>
</feature>
<gene>
    <name evidence="7" type="ORF">WQQ_24040</name>
</gene>
<protein>
    <recommendedName>
        <fullName evidence="6">TonB C-terminal domain-containing protein</fullName>
    </recommendedName>
</protein>